<accession>A0ABS8P5Z5</accession>
<dbReference type="EMBL" id="JAJNDB010000001">
    <property type="protein sequence ID" value="MCD2193679.1"/>
    <property type="molecule type" value="Genomic_DNA"/>
</dbReference>
<proteinExistence type="predicted"/>
<dbReference type="InterPro" id="IPR002525">
    <property type="entry name" value="Transp_IS110-like_N"/>
</dbReference>
<name>A0ABS8P5Z5_9PSEU</name>
<feature type="compositionally biased region" description="Polar residues" evidence="1">
    <location>
        <begin position="165"/>
        <end position="178"/>
    </location>
</feature>
<keyword evidence="4" id="KW-1185">Reference proteome</keyword>
<sequence>MGIVGGLDVHRLQIMFDYLDEGSGVLRRWLATEITERPARFAVEACGWRFVVEELAAAGAEAHLAEPADTAAARGPKRRAKTDRLDARHLRELLASGRLSESWIPPEQVIEVRPLLELFKDLRDEHTGWVQQLRGTLFHQGAPAADGDLLGAEKRRRLEAGAIPQPTTASQLPTQQSLPPGGSRVPR</sequence>
<evidence type="ECO:0000313" key="3">
    <source>
        <dbReference type="EMBL" id="MCD2193679.1"/>
    </source>
</evidence>
<feature type="domain" description="Transposase IS110-like N-terminal" evidence="2">
    <location>
        <begin position="39"/>
        <end position="137"/>
    </location>
</feature>
<dbReference type="Proteomes" id="UP001199469">
    <property type="component" value="Unassembled WGS sequence"/>
</dbReference>
<reference evidence="3 4" key="1">
    <citation type="submission" date="2021-11" db="EMBL/GenBank/DDBJ databases">
        <title>Draft genome sequence of Actinomycetospora sp. SF1 isolated from the rhizosphere soil.</title>
        <authorList>
            <person name="Duangmal K."/>
            <person name="Chantavorakit T."/>
        </authorList>
    </citation>
    <scope>NUCLEOTIDE SEQUENCE [LARGE SCALE GENOMIC DNA]</scope>
    <source>
        <strain evidence="3 4">TBRC 5722</strain>
    </source>
</reference>
<comment type="caution">
    <text evidence="3">The sequence shown here is derived from an EMBL/GenBank/DDBJ whole genome shotgun (WGS) entry which is preliminary data.</text>
</comment>
<evidence type="ECO:0000256" key="1">
    <source>
        <dbReference type="SAM" id="MobiDB-lite"/>
    </source>
</evidence>
<gene>
    <name evidence="3" type="ORF">LQ327_09850</name>
</gene>
<evidence type="ECO:0000313" key="4">
    <source>
        <dbReference type="Proteomes" id="UP001199469"/>
    </source>
</evidence>
<protein>
    <submittedName>
        <fullName evidence="3">Transposase</fullName>
    </submittedName>
</protein>
<evidence type="ECO:0000259" key="2">
    <source>
        <dbReference type="Pfam" id="PF01548"/>
    </source>
</evidence>
<dbReference type="Pfam" id="PF01548">
    <property type="entry name" value="DEDD_Tnp_IS110"/>
    <property type="match status" value="1"/>
</dbReference>
<organism evidence="3 4">
    <name type="scientific">Actinomycetospora endophytica</name>
    <dbReference type="NCBI Taxonomy" id="2291215"/>
    <lineage>
        <taxon>Bacteria</taxon>
        <taxon>Bacillati</taxon>
        <taxon>Actinomycetota</taxon>
        <taxon>Actinomycetes</taxon>
        <taxon>Pseudonocardiales</taxon>
        <taxon>Pseudonocardiaceae</taxon>
        <taxon>Actinomycetospora</taxon>
    </lineage>
</organism>
<feature type="region of interest" description="Disordered" evidence="1">
    <location>
        <begin position="157"/>
        <end position="187"/>
    </location>
</feature>
<dbReference type="RefSeq" id="WP_230732102.1">
    <property type="nucleotide sequence ID" value="NZ_JAJNDB010000001.1"/>
</dbReference>